<feature type="chain" id="PRO_5015548532" evidence="1">
    <location>
        <begin position="19"/>
        <end position="176"/>
    </location>
</feature>
<dbReference type="EMBL" id="KZ680224">
    <property type="protein sequence ID" value="PTB62259.1"/>
    <property type="molecule type" value="Genomic_DNA"/>
</dbReference>
<organism evidence="2 3">
    <name type="scientific">Trichoderma citrinoviride</name>
    <dbReference type="NCBI Taxonomy" id="58853"/>
    <lineage>
        <taxon>Eukaryota</taxon>
        <taxon>Fungi</taxon>
        <taxon>Dikarya</taxon>
        <taxon>Ascomycota</taxon>
        <taxon>Pezizomycotina</taxon>
        <taxon>Sordariomycetes</taxon>
        <taxon>Hypocreomycetidae</taxon>
        <taxon>Hypocreales</taxon>
        <taxon>Hypocreaceae</taxon>
        <taxon>Trichoderma</taxon>
    </lineage>
</organism>
<gene>
    <name evidence="2" type="ORF">BBK36DRAFT_1129790</name>
</gene>
<reference evidence="3" key="1">
    <citation type="submission" date="2016-07" db="EMBL/GenBank/DDBJ databases">
        <title>Multiple horizontal gene transfer events from other fungi enriched the ability of initially mycotrophic Trichoderma (Ascomycota) to feed on dead plant biomass.</title>
        <authorList>
            <consortium name="DOE Joint Genome Institute"/>
            <person name="Atanasova L."/>
            <person name="Chenthamara K."/>
            <person name="Zhang J."/>
            <person name="Grujic M."/>
            <person name="Henrissat B."/>
            <person name="Kuo A."/>
            <person name="Aerts A."/>
            <person name="Salamov A."/>
            <person name="Lipzen A."/>
            <person name="Labutti K."/>
            <person name="Barry K."/>
            <person name="Miao Y."/>
            <person name="Rahimi M.J."/>
            <person name="Shen Q."/>
            <person name="Grigoriev I.V."/>
            <person name="Kubicek C.P."/>
            <person name="Druzhinina I.S."/>
        </authorList>
    </citation>
    <scope>NUCLEOTIDE SEQUENCE [LARGE SCALE GENOMIC DNA]</scope>
    <source>
        <strain evidence="3">TUCIM 6016</strain>
    </source>
</reference>
<keyword evidence="3" id="KW-1185">Reference proteome</keyword>
<evidence type="ECO:0000256" key="1">
    <source>
        <dbReference type="SAM" id="SignalP"/>
    </source>
</evidence>
<sequence length="176" mass="18604">MLSYTLISLLGLASTALTQVANINFYENDDVCQSGLFASCIDLAPNTCCALAPNQLATCMDFATTTEGGIGTAFSSQAGNQCGVVLERLDSGVCVCPTGFPVISGGNWNTSTSRLEARDTPCEPVAPNAFGWTENDSTWMVYKEDNATYTNVAEAMANGTANSDIAKFIMEHGQQV</sequence>
<dbReference type="OrthoDB" id="4892693at2759"/>
<feature type="signal peptide" evidence="1">
    <location>
        <begin position="1"/>
        <end position="18"/>
    </location>
</feature>
<keyword evidence="1" id="KW-0732">Signal</keyword>
<protein>
    <submittedName>
        <fullName evidence="2">Uncharacterized protein</fullName>
    </submittedName>
</protein>
<dbReference type="RefSeq" id="XP_024745579.1">
    <property type="nucleotide sequence ID" value="XM_024891773.1"/>
</dbReference>
<evidence type="ECO:0000313" key="3">
    <source>
        <dbReference type="Proteomes" id="UP000241546"/>
    </source>
</evidence>
<dbReference type="GeneID" id="36599891"/>
<proteinExistence type="predicted"/>
<dbReference type="AlphaFoldDB" id="A0A2T4AYV5"/>
<evidence type="ECO:0000313" key="2">
    <source>
        <dbReference type="EMBL" id="PTB62259.1"/>
    </source>
</evidence>
<accession>A0A2T4AYV5</accession>
<name>A0A2T4AYV5_9HYPO</name>
<dbReference type="Proteomes" id="UP000241546">
    <property type="component" value="Unassembled WGS sequence"/>
</dbReference>